<keyword evidence="2" id="KW-1185">Reference proteome</keyword>
<protein>
    <submittedName>
        <fullName evidence="1">3321_t:CDS:1</fullName>
    </submittedName>
</protein>
<dbReference type="EMBL" id="CAJVPW010010795">
    <property type="protein sequence ID" value="CAG8619180.1"/>
    <property type="molecule type" value="Genomic_DNA"/>
</dbReference>
<proteinExistence type="predicted"/>
<evidence type="ECO:0000313" key="2">
    <source>
        <dbReference type="Proteomes" id="UP000789366"/>
    </source>
</evidence>
<comment type="caution">
    <text evidence="1">The sequence shown here is derived from an EMBL/GenBank/DDBJ whole genome shotgun (WGS) entry which is preliminary data.</text>
</comment>
<accession>A0ACA9MXK7</accession>
<dbReference type="Proteomes" id="UP000789366">
    <property type="component" value="Unassembled WGS sequence"/>
</dbReference>
<gene>
    <name evidence="1" type="ORF">SPELUC_LOCUS7800</name>
</gene>
<name>A0ACA9MXK7_9GLOM</name>
<sequence>ITTEINVLSDNEESITNESDTENDIIETNLKVGNVFRDWDAVDNAVNMYAKRNRFVAIKSYKDLDSIDKNIVCRRVYSCWKAGTSNPRKVENISLHRDGISTKTNCSWQVSFYLKKKATVIDLTKFDNSHNHEYDPVTINLIPQNSRIPQKILVKIEHYTINGHLGTGQQYDLLVKEFPQYIIKKKGLYNAIQKFRGVQVHDESDASTMFLYLMKLRDYDNDYVVVPRLEGSSNELTGLYSYHQFEVRYNEMLRKYKPCWSYLEKKLYPSRESWAKYFTAKVFTAGVESTQRVEAINRILKKHLDRGTLLKKLVKVIEDELEKEAQYSRIKNYYGSNPSTGLPSTYDTIFKNIDSVLKDYLAPTPLSLQRAQMQQSLLYQGATITIDQVEEFDAESTGLVEHIYDTPQIRLHDLLSDINNDEIQEI</sequence>
<reference evidence="1" key="1">
    <citation type="submission" date="2021-06" db="EMBL/GenBank/DDBJ databases">
        <authorList>
            <person name="Kallberg Y."/>
            <person name="Tangrot J."/>
            <person name="Rosling A."/>
        </authorList>
    </citation>
    <scope>NUCLEOTIDE SEQUENCE</scope>
    <source>
        <strain evidence="1">28 12/20/2015</strain>
    </source>
</reference>
<organism evidence="1 2">
    <name type="scientific">Cetraspora pellucida</name>
    <dbReference type="NCBI Taxonomy" id="1433469"/>
    <lineage>
        <taxon>Eukaryota</taxon>
        <taxon>Fungi</taxon>
        <taxon>Fungi incertae sedis</taxon>
        <taxon>Mucoromycota</taxon>
        <taxon>Glomeromycotina</taxon>
        <taxon>Glomeromycetes</taxon>
        <taxon>Diversisporales</taxon>
        <taxon>Gigasporaceae</taxon>
        <taxon>Cetraspora</taxon>
    </lineage>
</organism>
<evidence type="ECO:0000313" key="1">
    <source>
        <dbReference type="EMBL" id="CAG8619180.1"/>
    </source>
</evidence>
<feature type="non-terminal residue" evidence="1">
    <location>
        <position position="1"/>
    </location>
</feature>